<evidence type="ECO:0000313" key="9">
    <source>
        <dbReference type="Proteomes" id="UP001201163"/>
    </source>
</evidence>
<dbReference type="EMBL" id="JAKELL010000055">
    <property type="protein sequence ID" value="KAH8986280.1"/>
    <property type="molecule type" value="Genomic_DNA"/>
</dbReference>
<evidence type="ECO:0000256" key="4">
    <source>
        <dbReference type="ARBA" id="ARBA00022723"/>
    </source>
</evidence>
<keyword evidence="7" id="KW-0503">Monooxygenase</keyword>
<name>A0AAD4LE59_9AGAM</name>
<sequence>MSHMLPLRRWQSHAGAMTHITLFGQHYSVVNSLDTVFEGKSMIYSDRLGKMGWKDGVVVDHYGERFQDLRRLLHQVMGTPASIIQTHSRDRKGGAPFPSASPGRTARPIHQEAAECVGPQQEVLRWDPATPLAGLHRLICDDEQDGYFIPEGTIVIANVWGLLRDESLYSNVGF</sequence>
<gene>
    <name evidence="8" type="ORF">EDB92DRAFT_1949199</name>
</gene>
<evidence type="ECO:0000313" key="8">
    <source>
        <dbReference type="EMBL" id="KAH8986280.1"/>
    </source>
</evidence>
<evidence type="ECO:0008006" key="10">
    <source>
        <dbReference type="Google" id="ProtNLM"/>
    </source>
</evidence>
<evidence type="ECO:0000256" key="6">
    <source>
        <dbReference type="ARBA" id="ARBA00023004"/>
    </source>
</evidence>
<keyword evidence="3" id="KW-0349">Heme</keyword>
<dbReference type="GO" id="GO:0005506">
    <property type="term" value="F:iron ion binding"/>
    <property type="evidence" value="ECO:0007669"/>
    <property type="project" value="InterPro"/>
</dbReference>
<keyword evidence="9" id="KW-1185">Reference proteome</keyword>
<evidence type="ECO:0000256" key="3">
    <source>
        <dbReference type="ARBA" id="ARBA00022617"/>
    </source>
</evidence>
<reference evidence="8" key="1">
    <citation type="submission" date="2022-01" db="EMBL/GenBank/DDBJ databases">
        <title>Comparative genomics reveals a dynamic genome evolution in the ectomycorrhizal milk-cap (Lactarius) mushrooms.</title>
        <authorList>
            <consortium name="DOE Joint Genome Institute"/>
            <person name="Lebreton A."/>
            <person name="Tang N."/>
            <person name="Kuo A."/>
            <person name="LaButti K."/>
            <person name="Drula E."/>
            <person name="Barry K."/>
            <person name="Clum A."/>
            <person name="Lipzen A."/>
            <person name="Mousain D."/>
            <person name="Ng V."/>
            <person name="Wang R."/>
            <person name="Wang X."/>
            <person name="Dai Y."/>
            <person name="Henrissat B."/>
            <person name="Grigoriev I.V."/>
            <person name="Guerin-Laguette A."/>
            <person name="Yu F."/>
            <person name="Martin F.M."/>
        </authorList>
    </citation>
    <scope>NUCLEOTIDE SEQUENCE</scope>
    <source>
        <strain evidence="8">QP</strain>
    </source>
</reference>
<dbReference type="InterPro" id="IPR036396">
    <property type="entry name" value="Cyt_P450_sf"/>
</dbReference>
<dbReference type="Gene3D" id="1.10.630.10">
    <property type="entry name" value="Cytochrome P450"/>
    <property type="match status" value="1"/>
</dbReference>
<keyword evidence="5" id="KW-0560">Oxidoreductase</keyword>
<comment type="caution">
    <text evidence="8">The sequence shown here is derived from an EMBL/GenBank/DDBJ whole genome shotgun (WGS) entry which is preliminary data.</text>
</comment>
<evidence type="ECO:0000256" key="7">
    <source>
        <dbReference type="ARBA" id="ARBA00023033"/>
    </source>
</evidence>
<organism evidence="8 9">
    <name type="scientific">Lactarius akahatsu</name>
    <dbReference type="NCBI Taxonomy" id="416441"/>
    <lineage>
        <taxon>Eukaryota</taxon>
        <taxon>Fungi</taxon>
        <taxon>Dikarya</taxon>
        <taxon>Basidiomycota</taxon>
        <taxon>Agaricomycotina</taxon>
        <taxon>Agaricomycetes</taxon>
        <taxon>Russulales</taxon>
        <taxon>Russulaceae</taxon>
        <taxon>Lactarius</taxon>
    </lineage>
</organism>
<accession>A0AAD4LE59</accession>
<dbReference type="SUPFAM" id="SSF48264">
    <property type="entry name" value="Cytochrome P450"/>
    <property type="match status" value="1"/>
</dbReference>
<evidence type="ECO:0000256" key="5">
    <source>
        <dbReference type="ARBA" id="ARBA00023002"/>
    </source>
</evidence>
<dbReference type="GO" id="GO:0016705">
    <property type="term" value="F:oxidoreductase activity, acting on paired donors, with incorporation or reduction of molecular oxygen"/>
    <property type="evidence" value="ECO:0007669"/>
    <property type="project" value="InterPro"/>
</dbReference>
<keyword evidence="4" id="KW-0479">Metal-binding</keyword>
<dbReference type="Pfam" id="PF00067">
    <property type="entry name" value="p450"/>
    <property type="match status" value="1"/>
</dbReference>
<dbReference type="GO" id="GO:0020037">
    <property type="term" value="F:heme binding"/>
    <property type="evidence" value="ECO:0007669"/>
    <property type="project" value="InterPro"/>
</dbReference>
<evidence type="ECO:0000256" key="2">
    <source>
        <dbReference type="ARBA" id="ARBA00010617"/>
    </source>
</evidence>
<dbReference type="PANTHER" id="PTHR46300">
    <property type="entry name" value="P450, PUTATIVE (EUROFUNG)-RELATED-RELATED"/>
    <property type="match status" value="1"/>
</dbReference>
<protein>
    <recommendedName>
        <fullName evidence="10">Cytochrome P450</fullName>
    </recommendedName>
</protein>
<dbReference type="AlphaFoldDB" id="A0AAD4LE59"/>
<dbReference type="GO" id="GO:0004497">
    <property type="term" value="F:monooxygenase activity"/>
    <property type="evidence" value="ECO:0007669"/>
    <property type="project" value="UniProtKB-KW"/>
</dbReference>
<keyword evidence="6" id="KW-0408">Iron</keyword>
<comment type="cofactor">
    <cofactor evidence="1">
        <name>heme</name>
        <dbReference type="ChEBI" id="CHEBI:30413"/>
    </cofactor>
</comment>
<proteinExistence type="inferred from homology"/>
<dbReference type="InterPro" id="IPR050364">
    <property type="entry name" value="Cytochrome_P450_fung"/>
</dbReference>
<dbReference type="InterPro" id="IPR001128">
    <property type="entry name" value="Cyt_P450"/>
</dbReference>
<dbReference type="Proteomes" id="UP001201163">
    <property type="component" value="Unassembled WGS sequence"/>
</dbReference>
<comment type="similarity">
    <text evidence="2">Belongs to the cytochrome P450 family.</text>
</comment>
<evidence type="ECO:0000256" key="1">
    <source>
        <dbReference type="ARBA" id="ARBA00001971"/>
    </source>
</evidence>